<feature type="region of interest" description="Disordered" evidence="1">
    <location>
        <begin position="67"/>
        <end position="155"/>
    </location>
</feature>
<accession>A0AAD4J2U0</accession>
<reference evidence="2 3" key="1">
    <citation type="journal article" date="2021" name="Nat. Commun.">
        <title>Incipient diploidization of the medicinal plant Perilla within 10,000 years.</title>
        <authorList>
            <person name="Zhang Y."/>
            <person name="Shen Q."/>
            <person name="Leng L."/>
            <person name="Zhang D."/>
            <person name="Chen S."/>
            <person name="Shi Y."/>
            <person name="Ning Z."/>
            <person name="Chen S."/>
        </authorList>
    </citation>
    <scope>NUCLEOTIDE SEQUENCE [LARGE SCALE GENOMIC DNA]</scope>
    <source>
        <strain evidence="3">cv. PC099</strain>
    </source>
</reference>
<evidence type="ECO:0000256" key="1">
    <source>
        <dbReference type="SAM" id="MobiDB-lite"/>
    </source>
</evidence>
<keyword evidence="3" id="KW-1185">Reference proteome</keyword>
<proteinExistence type="predicted"/>
<sequence>MRRWRKDVHRPCSSIFFSGGYPHMTDDYKEYQELEKYFQRCTDLAFGNKAMTTFMKAKFKSITEALEKWNNPSKGKEASQRGQGRSSQGDGIGNSQISDQELPTNEQTPILNPHVTRTKGRPNEKRHRSCLERGGHRGRGRMASVSARGGGRAGN</sequence>
<feature type="compositionally biased region" description="Low complexity" evidence="1">
    <location>
        <begin position="80"/>
        <end position="89"/>
    </location>
</feature>
<dbReference type="EMBL" id="SDAM02000167">
    <property type="protein sequence ID" value="KAH6826057.1"/>
    <property type="molecule type" value="Genomic_DNA"/>
</dbReference>
<dbReference type="Proteomes" id="UP001190926">
    <property type="component" value="Unassembled WGS sequence"/>
</dbReference>
<evidence type="ECO:0000313" key="2">
    <source>
        <dbReference type="EMBL" id="KAH6826057.1"/>
    </source>
</evidence>
<feature type="compositionally biased region" description="Basic residues" evidence="1">
    <location>
        <begin position="116"/>
        <end position="128"/>
    </location>
</feature>
<feature type="compositionally biased region" description="Polar residues" evidence="1">
    <location>
        <begin position="93"/>
        <end position="110"/>
    </location>
</feature>
<name>A0AAD4J2U0_PERFH</name>
<gene>
    <name evidence="2" type="ORF">C2S53_001494</name>
</gene>
<evidence type="ECO:0000313" key="3">
    <source>
        <dbReference type="Proteomes" id="UP001190926"/>
    </source>
</evidence>
<dbReference type="AlphaFoldDB" id="A0AAD4J2U0"/>
<comment type="caution">
    <text evidence="2">The sequence shown here is derived from an EMBL/GenBank/DDBJ whole genome shotgun (WGS) entry which is preliminary data.</text>
</comment>
<organism evidence="2 3">
    <name type="scientific">Perilla frutescens var. hirtella</name>
    <name type="common">Perilla citriodora</name>
    <name type="synonym">Perilla setoyensis</name>
    <dbReference type="NCBI Taxonomy" id="608512"/>
    <lineage>
        <taxon>Eukaryota</taxon>
        <taxon>Viridiplantae</taxon>
        <taxon>Streptophyta</taxon>
        <taxon>Embryophyta</taxon>
        <taxon>Tracheophyta</taxon>
        <taxon>Spermatophyta</taxon>
        <taxon>Magnoliopsida</taxon>
        <taxon>eudicotyledons</taxon>
        <taxon>Gunneridae</taxon>
        <taxon>Pentapetalae</taxon>
        <taxon>asterids</taxon>
        <taxon>lamiids</taxon>
        <taxon>Lamiales</taxon>
        <taxon>Lamiaceae</taxon>
        <taxon>Nepetoideae</taxon>
        <taxon>Elsholtzieae</taxon>
        <taxon>Perilla</taxon>
    </lineage>
</organism>
<protein>
    <submittedName>
        <fullName evidence="2">Uncharacterized protein</fullName>
    </submittedName>
</protein>